<evidence type="ECO:0000313" key="3">
    <source>
        <dbReference type="Proteomes" id="UP000623687"/>
    </source>
</evidence>
<accession>A0A8H6ZK55</accession>
<dbReference type="OrthoDB" id="10422535at2759"/>
<evidence type="ECO:0000256" key="1">
    <source>
        <dbReference type="SAM" id="MobiDB-lite"/>
    </source>
</evidence>
<dbReference type="EMBL" id="JACETU010000008">
    <property type="protein sequence ID" value="KAF7422507.1"/>
    <property type="molecule type" value="Genomic_DNA"/>
</dbReference>
<reference evidence="2" key="1">
    <citation type="submission" date="2019-07" db="EMBL/GenBank/DDBJ databases">
        <authorList>
            <person name="Palmer J.M."/>
        </authorList>
    </citation>
    <scope>NUCLEOTIDE SEQUENCE</scope>
    <source>
        <strain evidence="2">PC9</strain>
    </source>
</reference>
<dbReference type="VEuPathDB" id="FungiDB:PC9H_010663"/>
<organism evidence="2 3">
    <name type="scientific">Pleurotus ostreatus</name>
    <name type="common">Oyster mushroom</name>
    <name type="synonym">White-rot fungus</name>
    <dbReference type="NCBI Taxonomy" id="5322"/>
    <lineage>
        <taxon>Eukaryota</taxon>
        <taxon>Fungi</taxon>
        <taxon>Dikarya</taxon>
        <taxon>Basidiomycota</taxon>
        <taxon>Agaricomycotina</taxon>
        <taxon>Agaricomycetes</taxon>
        <taxon>Agaricomycetidae</taxon>
        <taxon>Agaricales</taxon>
        <taxon>Pleurotineae</taxon>
        <taxon>Pleurotaceae</taxon>
        <taxon>Pleurotus</taxon>
    </lineage>
</organism>
<feature type="compositionally biased region" description="Basic and acidic residues" evidence="1">
    <location>
        <begin position="176"/>
        <end position="190"/>
    </location>
</feature>
<dbReference type="Proteomes" id="UP000623687">
    <property type="component" value="Unassembled WGS sequence"/>
</dbReference>
<gene>
    <name evidence="2" type="ORF">PC9H_010663</name>
</gene>
<sequence length="201" mass="22685">MNDHLSSMSTEEYLNCLYQASPPCVSQNWRLRFTDLRESSPHDLFALLHHIDQHVEINVDTVIRTWDGNIPVYWVRFQSITEALVARGFAVNAEGRYSVKVTGALVNKDLFNIAETEESNPHAPPPLPVNRWDNPLRLYTLPPSTPTTQPPTPDQTSPTAPTTTTTNAAVSTTTEQKTETSKRSLYERLQRTPLSERITTP</sequence>
<feature type="compositionally biased region" description="Low complexity" evidence="1">
    <location>
        <begin position="154"/>
        <end position="175"/>
    </location>
</feature>
<name>A0A8H6ZK55_PLEOS</name>
<feature type="compositionally biased region" description="Pro residues" evidence="1">
    <location>
        <begin position="143"/>
        <end position="153"/>
    </location>
</feature>
<evidence type="ECO:0000313" key="2">
    <source>
        <dbReference type="EMBL" id="KAF7422507.1"/>
    </source>
</evidence>
<protein>
    <submittedName>
        <fullName evidence="2">Uncharacterized protein</fullName>
    </submittedName>
</protein>
<proteinExistence type="predicted"/>
<feature type="region of interest" description="Disordered" evidence="1">
    <location>
        <begin position="116"/>
        <end position="201"/>
    </location>
</feature>
<dbReference type="GeneID" id="59380481"/>
<dbReference type="RefSeq" id="XP_036627539.1">
    <property type="nucleotide sequence ID" value="XM_036780156.1"/>
</dbReference>
<keyword evidence="3" id="KW-1185">Reference proteome</keyword>
<comment type="caution">
    <text evidence="2">The sequence shown here is derived from an EMBL/GenBank/DDBJ whole genome shotgun (WGS) entry which is preliminary data.</text>
</comment>
<dbReference type="AlphaFoldDB" id="A0A8H6ZK55"/>